<evidence type="ECO:0000256" key="1">
    <source>
        <dbReference type="SAM" id="Phobius"/>
    </source>
</evidence>
<dbReference type="Pfam" id="PF12716">
    <property type="entry name" value="Apq12"/>
    <property type="match status" value="1"/>
</dbReference>
<evidence type="ECO:0008006" key="4">
    <source>
        <dbReference type="Google" id="ProtNLM"/>
    </source>
</evidence>
<keyword evidence="3" id="KW-1185">Reference proteome</keyword>
<comment type="caution">
    <text evidence="2">The sequence shown here is derived from an EMBL/GenBank/DDBJ whole genome shotgun (WGS) entry which is preliminary data.</text>
</comment>
<keyword evidence="1" id="KW-0812">Transmembrane</keyword>
<evidence type="ECO:0000313" key="3">
    <source>
        <dbReference type="Proteomes" id="UP001648503"/>
    </source>
</evidence>
<feature type="transmembrane region" description="Helical" evidence="1">
    <location>
        <begin position="82"/>
        <end position="103"/>
    </location>
</feature>
<gene>
    <name evidence="2" type="ORF">BASA50_009332</name>
</gene>
<dbReference type="EMBL" id="JAFCIX010000433">
    <property type="protein sequence ID" value="KAH6590357.1"/>
    <property type="molecule type" value="Genomic_DNA"/>
</dbReference>
<sequence length="141" mass="15593">MLPFELTAYLMAHPDLFFADTLRLLWQTIGTLLVLIQEQVPRLVSYILSATPPQILVLLGICFAGYFILLIIVTLMKSVMRFIVLMVKLAIFCCVVALVLYVAQAYLLSSPGYSAPSGHFGVSSLWRSFGQMALSDPGKGF</sequence>
<name>A0ABQ8F1D9_9FUNG</name>
<keyword evidence="1" id="KW-1133">Transmembrane helix</keyword>
<dbReference type="Proteomes" id="UP001648503">
    <property type="component" value="Unassembled WGS sequence"/>
</dbReference>
<feature type="transmembrane region" description="Helical" evidence="1">
    <location>
        <begin position="55"/>
        <end position="75"/>
    </location>
</feature>
<organism evidence="2 3">
    <name type="scientific">Batrachochytrium salamandrivorans</name>
    <dbReference type="NCBI Taxonomy" id="1357716"/>
    <lineage>
        <taxon>Eukaryota</taxon>
        <taxon>Fungi</taxon>
        <taxon>Fungi incertae sedis</taxon>
        <taxon>Chytridiomycota</taxon>
        <taxon>Chytridiomycota incertae sedis</taxon>
        <taxon>Chytridiomycetes</taxon>
        <taxon>Rhizophydiales</taxon>
        <taxon>Rhizophydiales incertae sedis</taxon>
        <taxon>Batrachochytrium</taxon>
    </lineage>
</organism>
<dbReference type="InterPro" id="IPR024316">
    <property type="entry name" value="APQ12"/>
</dbReference>
<keyword evidence="1" id="KW-0472">Membrane</keyword>
<reference evidence="2 3" key="1">
    <citation type="submission" date="2021-02" db="EMBL/GenBank/DDBJ databases">
        <title>Variation within the Batrachochytrium salamandrivorans European outbreak.</title>
        <authorList>
            <person name="Kelly M."/>
            <person name="Pasmans F."/>
            <person name="Shea T.P."/>
            <person name="Munoz J.F."/>
            <person name="Carranza S."/>
            <person name="Cuomo C.A."/>
            <person name="Martel A."/>
        </authorList>
    </citation>
    <scope>NUCLEOTIDE SEQUENCE [LARGE SCALE GENOMIC DNA]</scope>
    <source>
        <strain evidence="2 3">AMFP18/2</strain>
    </source>
</reference>
<evidence type="ECO:0000313" key="2">
    <source>
        <dbReference type="EMBL" id="KAH6590357.1"/>
    </source>
</evidence>
<proteinExistence type="predicted"/>
<accession>A0ABQ8F1D9</accession>
<protein>
    <recommendedName>
        <fullName evidence="4">TRP C-terminal domain-containing protein</fullName>
    </recommendedName>
</protein>